<dbReference type="Proteomes" id="UP000095401">
    <property type="component" value="Chromosome"/>
</dbReference>
<dbReference type="EMBL" id="CP017415">
    <property type="protein sequence ID" value="AOU98150.1"/>
    <property type="molecule type" value="Genomic_DNA"/>
</dbReference>
<reference evidence="2" key="1">
    <citation type="submission" date="2016-09" db="EMBL/GenBank/DDBJ databases">
        <title>Acidihalobacter prosperus F5.</title>
        <authorList>
            <person name="Khaleque H.N."/>
            <person name="Ramsay J.P."/>
            <person name="Kaksonen A.H."/>
            <person name="Boxall N.J."/>
            <person name="Watkin E.L.J."/>
        </authorList>
    </citation>
    <scope>NUCLEOTIDE SEQUENCE [LARGE SCALE GENOMIC DNA]</scope>
    <source>
        <strain evidence="2">F5</strain>
    </source>
</reference>
<organism evidence="1 2">
    <name type="scientific">Acidihalobacter yilgarnensis</name>
    <dbReference type="NCBI Taxonomy" id="2819280"/>
    <lineage>
        <taxon>Bacteria</taxon>
        <taxon>Pseudomonadati</taxon>
        <taxon>Pseudomonadota</taxon>
        <taxon>Gammaproteobacteria</taxon>
        <taxon>Chromatiales</taxon>
        <taxon>Ectothiorhodospiraceae</taxon>
        <taxon>Acidihalobacter</taxon>
    </lineage>
</organism>
<keyword evidence="2" id="KW-1185">Reference proteome</keyword>
<gene>
    <name evidence="1" type="ORF">BI364_09445</name>
</gene>
<dbReference type="RefSeq" id="WP_070078526.1">
    <property type="nucleotide sequence ID" value="NZ_CP017415.1"/>
</dbReference>
<name>A0A1D8INT7_9GAMM</name>
<dbReference type="KEGG" id="aprs:BI364_09445"/>
<accession>A0A1D8INT7</accession>
<evidence type="ECO:0000313" key="1">
    <source>
        <dbReference type="EMBL" id="AOU98150.1"/>
    </source>
</evidence>
<protein>
    <submittedName>
        <fullName evidence="1">Uncharacterized protein</fullName>
    </submittedName>
</protein>
<dbReference type="AlphaFoldDB" id="A0A1D8INT7"/>
<evidence type="ECO:0000313" key="2">
    <source>
        <dbReference type="Proteomes" id="UP000095401"/>
    </source>
</evidence>
<proteinExistence type="predicted"/>
<sequence>MTNSKLPLQFIQSRVSQLAVELKDVFGDRVLNADPYEPWRAFLLPDRRKQVSPRFWCEYRFPPPELPRKSSAYALDDLREAIWAYCAGLECLREFQPEIYEVFLDSLSEWNRWKRRLADHCAANASRSGLRRSDNELKTRIKQLFEEGRTSKEIASDVGLGIRAIQKRLKKYSEPS</sequence>